<organism evidence="3 4">
    <name type="scientific">Paenibacillus algorifonticola</name>
    <dbReference type="NCBI Taxonomy" id="684063"/>
    <lineage>
        <taxon>Bacteria</taxon>
        <taxon>Bacillati</taxon>
        <taxon>Bacillota</taxon>
        <taxon>Bacilli</taxon>
        <taxon>Bacillales</taxon>
        <taxon>Paenibacillaceae</taxon>
        <taxon>Paenibacillus</taxon>
    </lineage>
</organism>
<name>A0A1I2IUL1_9BACL</name>
<feature type="domain" description="Gfo/Idh/MocA-like oxidoreductase N-terminal" evidence="1">
    <location>
        <begin position="2"/>
        <end position="91"/>
    </location>
</feature>
<evidence type="ECO:0000313" key="4">
    <source>
        <dbReference type="Proteomes" id="UP000183410"/>
    </source>
</evidence>
<dbReference type="GO" id="GO:0000166">
    <property type="term" value="F:nucleotide binding"/>
    <property type="evidence" value="ECO:0007669"/>
    <property type="project" value="InterPro"/>
</dbReference>
<dbReference type="Proteomes" id="UP000183410">
    <property type="component" value="Unassembled WGS sequence"/>
</dbReference>
<sequence>MRALVVGYGSIGERHTRLLQQLQVETAVVSSRAIDFPVTFRTLEQAVAEFQPHYIVIANKTSEHFASLSILAMLKWQGKVLVEKPLFHTNTALEKKSNLQVYVAYNLRFHPILQRLKSVLAQEKILSVAAYAGQYLPDWRPQRDYRLSYSSNKEEGGGVLRDLSHELDYLIWLFGPWSRLTGLGGHYSTLAMTGDDICGVMMETQTTPLVTLQLNYMDRPGRREVVVVTDRHTYKADLTKASLERDGQVEYFQVERDFTYLAQHKAILNDTVEHVCSYDEGLQTVQMINSIEQAIVSKEWVYNE</sequence>
<dbReference type="EMBL" id="FONN01000043">
    <property type="protein sequence ID" value="SFF46122.1"/>
    <property type="molecule type" value="Genomic_DNA"/>
</dbReference>
<evidence type="ECO:0000313" key="3">
    <source>
        <dbReference type="EMBL" id="SFF46122.1"/>
    </source>
</evidence>
<proteinExistence type="predicted"/>
<dbReference type="PANTHER" id="PTHR43377:SF1">
    <property type="entry name" value="BILIVERDIN REDUCTASE A"/>
    <property type="match status" value="1"/>
</dbReference>
<keyword evidence="4" id="KW-1185">Reference proteome</keyword>
<dbReference type="InterPro" id="IPR000683">
    <property type="entry name" value="Gfo/Idh/MocA-like_OxRdtase_N"/>
</dbReference>
<evidence type="ECO:0000259" key="2">
    <source>
        <dbReference type="Pfam" id="PF22725"/>
    </source>
</evidence>
<dbReference type="Pfam" id="PF22725">
    <property type="entry name" value="GFO_IDH_MocA_C3"/>
    <property type="match status" value="1"/>
</dbReference>
<dbReference type="SUPFAM" id="SSF55347">
    <property type="entry name" value="Glyceraldehyde-3-phosphate dehydrogenase-like, C-terminal domain"/>
    <property type="match status" value="1"/>
</dbReference>
<dbReference type="InterPro" id="IPR051450">
    <property type="entry name" value="Gfo/Idh/MocA_Oxidoreductases"/>
</dbReference>
<feature type="domain" description="GFO/IDH/MocA-like oxidoreductase" evidence="2">
    <location>
        <begin position="114"/>
        <end position="231"/>
    </location>
</feature>
<dbReference type="Gene3D" id="3.40.50.720">
    <property type="entry name" value="NAD(P)-binding Rossmann-like Domain"/>
    <property type="match status" value="1"/>
</dbReference>
<gene>
    <name evidence="3" type="ORF">SAMN04487969_14318</name>
</gene>
<reference evidence="4" key="1">
    <citation type="submission" date="2016-10" db="EMBL/GenBank/DDBJ databases">
        <authorList>
            <person name="Varghese N."/>
            <person name="Submissions S."/>
        </authorList>
    </citation>
    <scope>NUCLEOTIDE SEQUENCE [LARGE SCALE GENOMIC DNA]</scope>
    <source>
        <strain evidence="4">CGMCC 1.10223</strain>
    </source>
</reference>
<dbReference type="PANTHER" id="PTHR43377">
    <property type="entry name" value="BILIVERDIN REDUCTASE A"/>
    <property type="match status" value="1"/>
</dbReference>
<dbReference type="AlphaFoldDB" id="A0A1I2IUL1"/>
<dbReference type="InterPro" id="IPR055170">
    <property type="entry name" value="GFO_IDH_MocA-like_dom"/>
</dbReference>
<dbReference type="RefSeq" id="WP_046229709.1">
    <property type="nucleotide sequence ID" value="NZ_FONN01000043.1"/>
</dbReference>
<dbReference type="Pfam" id="PF01408">
    <property type="entry name" value="GFO_IDH_MocA"/>
    <property type="match status" value="1"/>
</dbReference>
<dbReference type="Gene3D" id="3.30.360.10">
    <property type="entry name" value="Dihydrodipicolinate Reductase, domain 2"/>
    <property type="match status" value="1"/>
</dbReference>
<dbReference type="InterPro" id="IPR036291">
    <property type="entry name" value="NAD(P)-bd_dom_sf"/>
</dbReference>
<protein>
    <submittedName>
        <fullName evidence="3">Predicted dehydrogenase</fullName>
    </submittedName>
</protein>
<dbReference type="OrthoDB" id="9815825at2"/>
<accession>A0A1I2IUL1</accession>
<evidence type="ECO:0000259" key="1">
    <source>
        <dbReference type="Pfam" id="PF01408"/>
    </source>
</evidence>
<dbReference type="SUPFAM" id="SSF51735">
    <property type="entry name" value="NAD(P)-binding Rossmann-fold domains"/>
    <property type="match status" value="1"/>
</dbReference>